<accession>A0AAJ2D910</accession>
<proteinExistence type="predicted"/>
<protein>
    <submittedName>
        <fullName evidence="1">Uncharacterized protein</fullName>
    </submittedName>
</protein>
<name>A0AAJ2D910_SERFO</name>
<dbReference type="EMBL" id="JAVIGA010000001">
    <property type="protein sequence ID" value="MDQ9124991.1"/>
    <property type="molecule type" value="Genomic_DNA"/>
</dbReference>
<gene>
    <name evidence="1" type="ORF">RDT67_00965</name>
</gene>
<evidence type="ECO:0000313" key="1">
    <source>
        <dbReference type="EMBL" id="MDQ9124991.1"/>
    </source>
</evidence>
<sequence length="130" mass="14959">MTKKTRVTTRQFVDLILGKELSTSEIYELAHQVYPDGDLTRMSILTRLRNMVRSPHAEIVVKSQGNKARYTLISASESFITRGEVNYRSNSQHTPSDKRLWHFNPVELRFCHLHKMFDQALAAVRGNVNG</sequence>
<organism evidence="1 2">
    <name type="scientific">Serratia fonticola</name>
    <dbReference type="NCBI Taxonomy" id="47917"/>
    <lineage>
        <taxon>Bacteria</taxon>
        <taxon>Pseudomonadati</taxon>
        <taxon>Pseudomonadota</taxon>
        <taxon>Gammaproteobacteria</taxon>
        <taxon>Enterobacterales</taxon>
        <taxon>Yersiniaceae</taxon>
        <taxon>Serratia</taxon>
    </lineage>
</organism>
<dbReference type="AlphaFoldDB" id="A0AAJ2D910"/>
<dbReference type="Proteomes" id="UP001224622">
    <property type="component" value="Unassembled WGS sequence"/>
</dbReference>
<comment type="caution">
    <text evidence="1">The sequence shown here is derived from an EMBL/GenBank/DDBJ whole genome shotgun (WGS) entry which is preliminary data.</text>
</comment>
<evidence type="ECO:0000313" key="2">
    <source>
        <dbReference type="Proteomes" id="UP001224622"/>
    </source>
</evidence>
<dbReference type="RefSeq" id="WP_309046437.1">
    <property type="nucleotide sequence ID" value="NZ_JAVIGA010000001.1"/>
</dbReference>
<reference evidence="1" key="1">
    <citation type="submission" date="2023-08" db="EMBL/GenBank/DDBJ databases">
        <title>The Comparative Genomic Analysis of Yersiniaceae from Polar Regions.</title>
        <authorList>
            <person name="Goncharov A."/>
            <person name="Aslanov B."/>
            <person name="Kolodzhieva V."/>
            <person name="Azarov D."/>
            <person name="Mochov A."/>
            <person name="Lebedeva E."/>
        </authorList>
    </citation>
    <scope>NUCLEOTIDE SEQUENCE</scope>
    <source>
        <strain evidence="1">Vf</strain>
    </source>
</reference>